<reference evidence="3" key="2">
    <citation type="journal article" date="2024" name="Plant">
        <title>Genomic evolution and insights into agronomic trait innovations of Sesamum species.</title>
        <authorList>
            <person name="Miao H."/>
            <person name="Wang L."/>
            <person name="Qu L."/>
            <person name="Liu H."/>
            <person name="Sun Y."/>
            <person name="Le M."/>
            <person name="Wang Q."/>
            <person name="Wei S."/>
            <person name="Zheng Y."/>
            <person name="Lin W."/>
            <person name="Duan Y."/>
            <person name="Cao H."/>
            <person name="Xiong S."/>
            <person name="Wang X."/>
            <person name="Wei L."/>
            <person name="Li C."/>
            <person name="Ma Q."/>
            <person name="Ju M."/>
            <person name="Zhao R."/>
            <person name="Li G."/>
            <person name="Mu C."/>
            <person name="Tian Q."/>
            <person name="Mei H."/>
            <person name="Zhang T."/>
            <person name="Gao T."/>
            <person name="Zhang H."/>
        </authorList>
    </citation>
    <scope>NUCLEOTIDE SEQUENCE</scope>
    <source>
        <strain evidence="3">G02</strain>
    </source>
</reference>
<dbReference type="Pfam" id="PF10551">
    <property type="entry name" value="MULE"/>
    <property type="match status" value="1"/>
</dbReference>
<feature type="region of interest" description="Disordered" evidence="1">
    <location>
        <begin position="103"/>
        <end position="141"/>
    </location>
</feature>
<dbReference type="AlphaFoldDB" id="A0AAW2VSE4"/>
<organism evidence="3">
    <name type="scientific">Sesamum radiatum</name>
    <name type="common">Black benniseed</name>
    <dbReference type="NCBI Taxonomy" id="300843"/>
    <lineage>
        <taxon>Eukaryota</taxon>
        <taxon>Viridiplantae</taxon>
        <taxon>Streptophyta</taxon>
        <taxon>Embryophyta</taxon>
        <taxon>Tracheophyta</taxon>
        <taxon>Spermatophyta</taxon>
        <taxon>Magnoliopsida</taxon>
        <taxon>eudicotyledons</taxon>
        <taxon>Gunneridae</taxon>
        <taxon>Pentapetalae</taxon>
        <taxon>asterids</taxon>
        <taxon>lamiids</taxon>
        <taxon>Lamiales</taxon>
        <taxon>Pedaliaceae</taxon>
        <taxon>Sesamum</taxon>
    </lineage>
</organism>
<name>A0AAW2VSE4_SESRA</name>
<protein>
    <recommendedName>
        <fullName evidence="2">MULE transposase domain-containing protein</fullName>
    </recommendedName>
</protein>
<comment type="caution">
    <text evidence="3">The sequence shown here is derived from an EMBL/GenBank/DDBJ whole genome shotgun (WGS) entry which is preliminary data.</text>
</comment>
<reference evidence="3" key="1">
    <citation type="submission" date="2020-06" db="EMBL/GenBank/DDBJ databases">
        <authorList>
            <person name="Li T."/>
            <person name="Hu X."/>
            <person name="Zhang T."/>
            <person name="Song X."/>
            <person name="Zhang H."/>
            <person name="Dai N."/>
            <person name="Sheng W."/>
            <person name="Hou X."/>
            <person name="Wei L."/>
        </authorList>
    </citation>
    <scope>NUCLEOTIDE SEQUENCE</scope>
    <source>
        <strain evidence="3">G02</strain>
        <tissue evidence="3">Leaf</tissue>
    </source>
</reference>
<dbReference type="PANTHER" id="PTHR31973:SF187">
    <property type="entry name" value="MUTATOR TRANSPOSASE MUDRA PROTEIN"/>
    <property type="match status" value="1"/>
</dbReference>
<accession>A0AAW2VSE4</accession>
<evidence type="ECO:0000259" key="2">
    <source>
        <dbReference type="Pfam" id="PF10551"/>
    </source>
</evidence>
<feature type="compositionally biased region" description="Basic and acidic residues" evidence="1">
    <location>
        <begin position="103"/>
        <end position="116"/>
    </location>
</feature>
<sequence length="204" mass="23768">MVPIAIAVVPVENRENWRWFLGELLEEIGGLGTEKLSFISDRQKGLIEALKELVPESEHRYCIRHMYQNFKLKFKSQELKTFFWRAASTGNKRDFQHWMKKIEDADPKRPPTHDEMTTTSQEVPPLSQEDGTSRLSRKKKCSPLGEEAKSWSVINTCIKYTPPTAPEDVPHIAVTNTRKWTKKPTISEVLENIRKNFKSRKWKS</sequence>
<proteinExistence type="predicted"/>
<evidence type="ECO:0000256" key="1">
    <source>
        <dbReference type="SAM" id="MobiDB-lite"/>
    </source>
</evidence>
<evidence type="ECO:0000313" key="3">
    <source>
        <dbReference type="EMBL" id="KAL0431251.1"/>
    </source>
</evidence>
<dbReference type="EMBL" id="JACGWJ010000003">
    <property type="protein sequence ID" value="KAL0431251.1"/>
    <property type="molecule type" value="Genomic_DNA"/>
</dbReference>
<feature type="domain" description="MULE transposase" evidence="2">
    <location>
        <begin position="2"/>
        <end position="69"/>
    </location>
</feature>
<gene>
    <name evidence="3" type="ORF">Sradi_0751100</name>
</gene>
<dbReference type="InterPro" id="IPR018289">
    <property type="entry name" value="MULE_transposase_dom"/>
</dbReference>
<dbReference type="PANTHER" id="PTHR31973">
    <property type="entry name" value="POLYPROTEIN, PUTATIVE-RELATED"/>
    <property type="match status" value="1"/>
</dbReference>